<gene>
    <name evidence="2" type="ORF">I7I53_02049</name>
</gene>
<dbReference type="Proteomes" id="UP000663419">
    <property type="component" value="Chromosome 3"/>
</dbReference>
<dbReference type="AlphaFoldDB" id="A0A8A1LR69"/>
<feature type="region of interest" description="Disordered" evidence="1">
    <location>
        <begin position="38"/>
        <end position="64"/>
    </location>
</feature>
<feature type="compositionally biased region" description="Polar residues" evidence="1">
    <location>
        <begin position="48"/>
        <end position="57"/>
    </location>
</feature>
<evidence type="ECO:0000313" key="3">
    <source>
        <dbReference type="Proteomes" id="UP000663419"/>
    </source>
</evidence>
<evidence type="ECO:0000313" key="2">
    <source>
        <dbReference type="EMBL" id="QSS54487.1"/>
    </source>
</evidence>
<name>A0A8A1LR69_AJEC8</name>
<evidence type="ECO:0000256" key="1">
    <source>
        <dbReference type="SAM" id="MobiDB-lite"/>
    </source>
</evidence>
<accession>A0A8A1LR69</accession>
<sequence>MRNSIPSLSSTMVSIPLDINIPMARNRQSRITGLSLMNDWRNPELPSRPQSSPSKNLKSLERRT</sequence>
<organism evidence="2 3">
    <name type="scientific">Ajellomyces capsulatus (strain H88)</name>
    <name type="common">Darling's disease fungus</name>
    <name type="synonym">Histoplasma capsulatum</name>
    <dbReference type="NCBI Taxonomy" id="544711"/>
    <lineage>
        <taxon>Eukaryota</taxon>
        <taxon>Fungi</taxon>
        <taxon>Dikarya</taxon>
        <taxon>Ascomycota</taxon>
        <taxon>Pezizomycotina</taxon>
        <taxon>Eurotiomycetes</taxon>
        <taxon>Eurotiomycetidae</taxon>
        <taxon>Onygenales</taxon>
        <taxon>Ajellomycetaceae</taxon>
        <taxon>Histoplasma</taxon>
    </lineage>
</organism>
<dbReference type="EMBL" id="CP069104">
    <property type="protein sequence ID" value="QSS54487.1"/>
    <property type="molecule type" value="Genomic_DNA"/>
</dbReference>
<proteinExistence type="predicted"/>
<dbReference type="VEuPathDB" id="FungiDB:I7I53_02049"/>
<protein>
    <submittedName>
        <fullName evidence="2">Uncharacterized protein</fullName>
    </submittedName>
</protein>
<reference evidence="2" key="1">
    <citation type="submission" date="2021-01" db="EMBL/GenBank/DDBJ databases">
        <title>Chromosome-level genome assembly of a human fungal pathogen reveals clustering of transcriptionally co-regulated genes.</title>
        <authorList>
            <person name="Voorhies M."/>
            <person name="Cohen S."/>
            <person name="Shea T.P."/>
            <person name="Petrus S."/>
            <person name="Munoz J.F."/>
            <person name="Poplawski S."/>
            <person name="Goldman W.E."/>
            <person name="Michael T."/>
            <person name="Cuomo C.A."/>
            <person name="Sil A."/>
            <person name="Beyhan S."/>
        </authorList>
    </citation>
    <scope>NUCLEOTIDE SEQUENCE</scope>
    <source>
        <strain evidence="2">H88</strain>
    </source>
</reference>